<gene>
    <name evidence="3" type="ORF">IAA54_11365</name>
</gene>
<organism evidence="3 4">
    <name type="scientific">Candidatus Gallacutalibacter pullicola</name>
    <dbReference type="NCBI Taxonomy" id="2840830"/>
    <lineage>
        <taxon>Bacteria</taxon>
        <taxon>Bacillati</taxon>
        <taxon>Bacillota</taxon>
        <taxon>Clostridia</taxon>
        <taxon>Eubacteriales</taxon>
        <taxon>Candidatus Gallacutalibacter</taxon>
    </lineage>
</organism>
<dbReference type="Pfam" id="PF24722">
    <property type="entry name" value="DUF7674"/>
    <property type="match status" value="1"/>
</dbReference>
<comment type="caution">
    <text evidence="3">The sequence shown here is derived from an EMBL/GenBank/DDBJ whole genome shotgun (WGS) entry which is preliminary data.</text>
</comment>
<accession>A0A9D1DSV8</accession>
<dbReference type="EMBL" id="DVHF01000146">
    <property type="protein sequence ID" value="HIR58249.1"/>
    <property type="molecule type" value="Genomic_DNA"/>
</dbReference>
<dbReference type="Proteomes" id="UP000886785">
    <property type="component" value="Unassembled WGS sequence"/>
</dbReference>
<feature type="compositionally biased region" description="Basic residues" evidence="1">
    <location>
        <begin position="244"/>
        <end position="254"/>
    </location>
</feature>
<evidence type="ECO:0000313" key="3">
    <source>
        <dbReference type="EMBL" id="HIR58249.1"/>
    </source>
</evidence>
<feature type="domain" description="DUF7674" evidence="2">
    <location>
        <begin position="133"/>
        <end position="235"/>
    </location>
</feature>
<proteinExistence type="predicted"/>
<dbReference type="AlphaFoldDB" id="A0A9D1DSV8"/>
<protein>
    <recommendedName>
        <fullName evidence="2">DUF7674 domain-containing protein</fullName>
    </recommendedName>
</protein>
<reference evidence="3" key="1">
    <citation type="submission" date="2020-10" db="EMBL/GenBank/DDBJ databases">
        <authorList>
            <person name="Gilroy R."/>
        </authorList>
    </citation>
    <scope>NUCLEOTIDE SEQUENCE</scope>
    <source>
        <strain evidence="3">ChiSjej1B19-7085</strain>
    </source>
</reference>
<evidence type="ECO:0000256" key="1">
    <source>
        <dbReference type="SAM" id="MobiDB-lite"/>
    </source>
</evidence>
<evidence type="ECO:0000259" key="2">
    <source>
        <dbReference type="Pfam" id="PF24722"/>
    </source>
</evidence>
<dbReference type="InterPro" id="IPR056091">
    <property type="entry name" value="DUF7674"/>
</dbReference>
<feature type="region of interest" description="Disordered" evidence="1">
    <location>
        <begin position="244"/>
        <end position="267"/>
    </location>
</feature>
<name>A0A9D1DSV8_9FIRM</name>
<evidence type="ECO:0000313" key="4">
    <source>
        <dbReference type="Proteomes" id="UP000886785"/>
    </source>
</evidence>
<reference evidence="3" key="2">
    <citation type="journal article" date="2021" name="PeerJ">
        <title>Extensive microbial diversity within the chicken gut microbiome revealed by metagenomics and culture.</title>
        <authorList>
            <person name="Gilroy R."/>
            <person name="Ravi A."/>
            <person name="Getino M."/>
            <person name="Pursley I."/>
            <person name="Horton D.L."/>
            <person name="Alikhan N.F."/>
            <person name="Baker D."/>
            <person name="Gharbi K."/>
            <person name="Hall N."/>
            <person name="Watson M."/>
            <person name="Adriaenssens E.M."/>
            <person name="Foster-Nyarko E."/>
            <person name="Jarju S."/>
            <person name="Secka A."/>
            <person name="Antonio M."/>
            <person name="Oren A."/>
            <person name="Chaudhuri R.R."/>
            <person name="La Ragione R."/>
            <person name="Hildebrand F."/>
            <person name="Pallen M.J."/>
        </authorList>
    </citation>
    <scope>NUCLEOTIDE SEQUENCE</scope>
    <source>
        <strain evidence="3">ChiSjej1B19-7085</strain>
    </source>
</reference>
<sequence length="267" mass="30892">MDKALELIAEKVGQALAEQGFERQSEPLREDKGIGVLYTGEAVAYSVMYETSAKRFLLRTASMTDKGPDGEWKNLSTWMYDAQNGSDLRDAESIANDFVETIQGPKRVEAVRESKKKRKKDDEYNVDPVFFFNRTVNIFPEIREELAQERIEYGRVRAVTFARTKLLPKMENLAKSYPDSDPYNKMCALLNDMYQNGDMDVRSIVTMVLLNGFSDESLVEKMSEQFSDDLKKGWKFGKKYKGKKVKPEKKKKRVQYTAENLNELRRR</sequence>